<gene>
    <name evidence="3" type="ORF">TAT_000215800</name>
    <name evidence="4" type="ORF">TAV_000215800</name>
</gene>
<accession>A0A3B0NCS2</accession>
<dbReference type="EMBL" id="UIVT01000002">
    <property type="protein sequence ID" value="SVP92218.1"/>
    <property type="molecule type" value="Genomic_DNA"/>
</dbReference>
<feature type="compositionally biased region" description="Pro residues" evidence="1">
    <location>
        <begin position="217"/>
        <end position="235"/>
    </location>
</feature>
<evidence type="ECO:0000313" key="3">
    <source>
        <dbReference type="EMBL" id="SVP92218.1"/>
    </source>
</evidence>
<feature type="compositionally biased region" description="Low complexity" evidence="1">
    <location>
        <begin position="255"/>
        <end position="264"/>
    </location>
</feature>
<evidence type="ECO:0000256" key="2">
    <source>
        <dbReference type="SAM" id="SignalP"/>
    </source>
</evidence>
<dbReference type="AlphaFoldDB" id="A0A3B0NCS2"/>
<feature type="region of interest" description="Disordered" evidence="1">
    <location>
        <begin position="28"/>
        <end position="64"/>
    </location>
</feature>
<feature type="compositionally biased region" description="Low complexity" evidence="1">
    <location>
        <begin position="162"/>
        <end position="216"/>
    </location>
</feature>
<protein>
    <submittedName>
        <fullName evidence="3">Theileria-specific sub-telomeric protein, SVSP family, putative</fullName>
    </submittedName>
</protein>
<feature type="chain" id="PRO_5036335429" evidence="2">
    <location>
        <begin position="22"/>
        <end position="521"/>
    </location>
</feature>
<evidence type="ECO:0000313" key="4">
    <source>
        <dbReference type="EMBL" id="SVP92365.1"/>
    </source>
</evidence>
<name>A0A3B0NCS2_THEAN</name>
<evidence type="ECO:0000256" key="1">
    <source>
        <dbReference type="SAM" id="MobiDB-lite"/>
    </source>
</evidence>
<feature type="signal peptide" evidence="2">
    <location>
        <begin position="1"/>
        <end position="21"/>
    </location>
</feature>
<sequence>MNIYVIFIYTFILFVVKSSLCYDRYPGYSESSDSDDDDNFDVTQSGQPIQPQPDQQHIPVYYGGHTYPPVQPQPHYPHPQQPLQQYILPQPTHTQQPYYPGPPTHPQQPILGPYQPPYQTVQEPHPPQPIILPQPPSHPQPYYPGYVPVPPTHPPYQPPQYGPYQQGYPPYQPTLQQPVQETQPTHPGYQPTQQQQLTEPTQHPQQPQPGYQQYPGYQPPPPPLSVPVHQPPQAQPQPTQQILVTYPGIQYPGYQPYGPYQQHYQPPPIPEQSQYYSGLEPTPIREPSEILKEYDQLADKLISDAKDKVFKKQKELDFIKFYKKSKKGGFVPMAQNDFKILFTNMFVTKYKLKYELEQLIFNDDTVYIHKPGKPYCTSLTYNKKSNFFAINLEDGSFLYINKRKGQWRTFAMKVEDYIKLYTHDSQGNDLLLSSEHYYIDIANKGSFKYTFKQGVYCTKIIFNQKLVWKKTVDEPFPNAVSVTSKTNVVIHYDNYVSVYSIVRGQFKGLYIKPIKEGFNEY</sequence>
<feature type="region of interest" description="Disordered" evidence="1">
    <location>
        <begin position="255"/>
        <end position="275"/>
    </location>
</feature>
<dbReference type="InterPro" id="IPR007480">
    <property type="entry name" value="DUF529"/>
</dbReference>
<dbReference type="Pfam" id="PF04385">
    <property type="entry name" value="FAINT"/>
    <property type="match status" value="1"/>
</dbReference>
<dbReference type="VEuPathDB" id="PiroplasmaDB:TA09425"/>
<reference evidence="3" key="1">
    <citation type="submission" date="2018-07" db="EMBL/GenBank/DDBJ databases">
        <authorList>
            <person name="Quirk P.G."/>
            <person name="Krulwich T.A."/>
        </authorList>
    </citation>
    <scope>NUCLEOTIDE SEQUENCE</scope>
    <source>
        <strain evidence="3">Anand</strain>
    </source>
</reference>
<proteinExistence type="predicted"/>
<dbReference type="VEuPathDB" id="PiroplasmaDB:TA09810"/>
<feature type="compositionally biased region" description="Pro residues" evidence="1">
    <location>
        <begin position="124"/>
        <end position="161"/>
    </location>
</feature>
<keyword evidence="2" id="KW-0732">Signal</keyword>
<dbReference type="EMBL" id="UIVS01000002">
    <property type="protein sequence ID" value="SVP92365.1"/>
    <property type="molecule type" value="Genomic_DNA"/>
</dbReference>
<feature type="compositionally biased region" description="Low complexity" evidence="1">
    <location>
        <begin position="47"/>
        <end position="59"/>
    </location>
</feature>
<feature type="region of interest" description="Disordered" evidence="1">
    <location>
        <begin position="91"/>
        <end position="238"/>
    </location>
</feature>
<organism evidence="3">
    <name type="scientific">Theileria annulata</name>
    <dbReference type="NCBI Taxonomy" id="5874"/>
    <lineage>
        <taxon>Eukaryota</taxon>
        <taxon>Sar</taxon>
        <taxon>Alveolata</taxon>
        <taxon>Apicomplexa</taxon>
        <taxon>Aconoidasida</taxon>
        <taxon>Piroplasmida</taxon>
        <taxon>Theileriidae</taxon>
        <taxon>Theileria</taxon>
    </lineage>
</organism>